<gene>
    <name evidence="1" type="ORF">BDN72DRAFT_899052</name>
</gene>
<evidence type="ECO:0000313" key="1">
    <source>
        <dbReference type="EMBL" id="TFK67297.1"/>
    </source>
</evidence>
<dbReference type="Proteomes" id="UP000308600">
    <property type="component" value="Unassembled WGS sequence"/>
</dbReference>
<evidence type="ECO:0000313" key="2">
    <source>
        <dbReference type="Proteomes" id="UP000308600"/>
    </source>
</evidence>
<sequence length="567" mass="63584">MMIPELPPEVWQRILDYLPTDEFVRIRQVNRLFHDFAMDRRFHTVKFTTNDPGRYMYKLNQFKNPYSSAKVRRLKIMPSVLFTAINCKPGGPAPLGTSNTNGRPSVMGTQTPPSPAPISRTTRFKTFVQVITKKRPPVPTVSPSKIPSEAERERLYFSTVRGYVGLVECQFTFPSSTGSGVQGSDDSWAHLVTRLWPILGYRLRILHLDILFPDLWGILRSAAGLKNLRELRLGLYLSPTSGIDLKAEIQTTVIPFLNRLTATLERLSIVSESYTDSNFAAVVSGLHHFPLLTHLSVPLAAEQTLGALGYFLQIHQSHLRGLSITAEVYGYYPHQNLQLSPRPKSLLPGTKLPFDDVELASLRHLEVGLSYWASIGSRLPIRLLAGISRNLTSLTVTKRFLNLDEVMTVLMPFSICDESMPTGQAGGPGLRNLVFCTMVLSVHMLDLLARSFQGLEKLHMTIEGEEPEFVTTMQQRSASYSKPGYYDSWKVYDLTILRLVDDPAASSPVSPSGDTGPIRAGREGKRWKLAYAWAQMYAVARCVPTLRSFGEQHHMRMTEDDPGIYVA</sequence>
<accession>A0ACD3AQV1</accession>
<keyword evidence="2" id="KW-1185">Reference proteome</keyword>
<name>A0ACD3AQV1_9AGAR</name>
<reference evidence="1 2" key="1">
    <citation type="journal article" date="2019" name="Nat. Ecol. Evol.">
        <title>Megaphylogeny resolves global patterns of mushroom evolution.</title>
        <authorList>
            <person name="Varga T."/>
            <person name="Krizsan K."/>
            <person name="Foldi C."/>
            <person name="Dima B."/>
            <person name="Sanchez-Garcia M."/>
            <person name="Sanchez-Ramirez S."/>
            <person name="Szollosi G.J."/>
            <person name="Szarkandi J.G."/>
            <person name="Papp V."/>
            <person name="Albert L."/>
            <person name="Andreopoulos W."/>
            <person name="Angelini C."/>
            <person name="Antonin V."/>
            <person name="Barry K.W."/>
            <person name="Bougher N.L."/>
            <person name="Buchanan P."/>
            <person name="Buyck B."/>
            <person name="Bense V."/>
            <person name="Catcheside P."/>
            <person name="Chovatia M."/>
            <person name="Cooper J."/>
            <person name="Damon W."/>
            <person name="Desjardin D."/>
            <person name="Finy P."/>
            <person name="Geml J."/>
            <person name="Haridas S."/>
            <person name="Hughes K."/>
            <person name="Justo A."/>
            <person name="Karasinski D."/>
            <person name="Kautmanova I."/>
            <person name="Kiss B."/>
            <person name="Kocsube S."/>
            <person name="Kotiranta H."/>
            <person name="LaButti K.M."/>
            <person name="Lechner B.E."/>
            <person name="Liimatainen K."/>
            <person name="Lipzen A."/>
            <person name="Lukacs Z."/>
            <person name="Mihaltcheva S."/>
            <person name="Morgado L.N."/>
            <person name="Niskanen T."/>
            <person name="Noordeloos M.E."/>
            <person name="Ohm R.A."/>
            <person name="Ortiz-Santana B."/>
            <person name="Ovrebo C."/>
            <person name="Racz N."/>
            <person name="Riley R."/>
            <person name="Savchenko A."/>
            <person name="Shiryaev A."/>
            <person name="Soop K."/>
            <person name="Spirin V."/>
            <person name="Szebenyi C."/>
            <person name="Tomsovsky M."/>
            <person name="Tulloss R.E."/>
            <person name="Uehling J."/>
            <person name="Grigoriev I.V."/>
            <person name="Vagvolgyi C."/>
            <person name="Papp T."/>
            <person name="Martin F.M."/>
            <person name="Miettinen O."/>
            <person name="Hibbett D.S."/>
            <person name="Nagy L.G."/>
        </authorList>
    </citation>
    <scope>NUCLEOTIDE SEQUENCE [LARGE SCALE GENOMIC DNA]</scope>
    <source>
        <strain evidence="1 2">NL-1719</strain>
    </source>
</reference>
<protein>
    <submittedName>
        <fullName evidence="1">Uncharacterized protein</fullName>
    </submittedName>
</protein>
<proteinExistence type="predicted"/>
<organism evidence="1 2">
    <name type="scientific">Pluteus cervinus</name>
    <dbReference type="NCBI Taxonomy" id="181527"/>
    <lineage>
        <taxon>Eukaryota</taxon>
        <taxon>Fungi</taxon>
        <taxon>Dikarya</taxon>
        <taxon>Basidiomycota</taxon>
        <taxon>Agaricomycotina</taxon>
        <taxon>Agaricomycetes</taxon>
        <taxon>Agaricomycetidae</taxon>
        <taxon>Agaricales</taxon>
        <taxon>Pluteineae</taxon>
        <taxon>Pluteaceae</taxon>
        <taxon>Pluteus</taxon>
    </lineage>
</organism>
<dbReference type="EMBL" id="ML208379">
    <property type="protein sequence ID" value="TFK67297.1"/>
    <property type="molecule type" value="Genomic_DNA"/>
</dbReference>